<name>A0A3B1BNH8_9ZZZZ</name>
<reference evidence="2" key="1">
    <citation type="submission" date="2018-06" db="EMBL/GenBank/DDBJ databases">
        <authorList>
            <person name="Zhirakovskaya E."/>
        </authorList>
    </citation>
    <scope>NUCLEOTIDE SEQUENCE</scope>
</reference>
<organism evidence="2">
    <name type="scientific">hydrothermal vent metagenome</name>
    <dbReference type="NCBI Taxonomy" id="652676"/>
    <lineage>
        <taxon>unclassified sequences</taxon>
        <taxon>metagenomes</taxon>
        <taxon>ecological metagenomes</taxon>
    </lineage>
</organism>
<feature type="compositionally biased region" description="Basic and acidic residues" evidence="1">
    <location>
        <begin position="42"/>
        <end position="63"/>
    </location>
</feature>
<proteinExistence type="predicted"/>
<feature type="region of interest" description="Disordered" evidence="1">
    <location>
        <begin position="42"/>
        <end position="69"/>
    </location>
</feature>
<gene>
    <name evidence="2" type="ORF">MNBD_NITROSPINAE01-973</name>
</gene>
<evidence type="ECO:0000256" key="1">
    <source>
        <dbReference type="SAM" id="MobiDB-lite"/>
    </source>
</evidence>
<dbReference type="EMBL" id="UOGC01000054">
    <property type="protein sequence ID" value="VAX17562.1"/>
    <property type="molecule type" value="Genomic_DNA"/>
</dbReference>
<protein>
    <submittedName>
        <fullName evidence="2">Uncharacterized protein</fullName>
    </submittedName>
</protein>
<dbReference type="AlphaFoldDB" id="A0A3B1BNH8"/>
<sequence length="69" mass="7773">MLNVMEKASGERRKINIKAVAEKTGIILDDGELWNGVERRSEVATAKERKAPRDYGYGDKNKTPTDFFG</sequence>
<accession>A0A3B1BNH8</accession>
<evidence type="ECO:0000313" key="2">
    <source>
        <dbReference type="EMBL" id="VAX17562.1"/>
    </source>
</evidence>